<comment type="caution">
    <text evidence="2">The sequence shown here is derived from an EMBL/GenBank/DDBJ whole genome shotgun (WGS) entry which is preliminary data.</text>
</comment>
<evidence type="ECO:0000313" key="3">
    <source>
        <dbReference type="Proteomes" id="UP000605568"/>
    </source>
</evidence>
<feature type="compositionally biased region" description="Basic and acidic residues" evidence="1">
    <location>
        <begin position="69"/>
        <end position="87"/>
    </location>
</feature>
<name>A0ABQ3MVG5_9PSEU</name>
<evidence type="ECO:0000313" key="2">
    <source>
        <dbReference type="EMBL" id="GHH59093.1"/>
    </source>
</evidence>
<feature type="region of interest" description="Disordered" evidence="1">
    <location>
        <begin position="25"/>
        <end position="105"/>
    </location>
</feature>
<reference evidence="3" key="1">
    <citation type="journal article" date="2019" name="Int. J. Syst. Evol. Microbiol.">
        <title>The Global Catalogue of Microorganisms (GCM) 10K type strain sequencing project: providing services to taxonomists for standard genome sequencing and annotation.</title>
        <authorList>
            <consortium name="The Broad Institute Genomics Platform"/>
            <consortium name="The Broad Institute Genome Sequencing Center for Infectious Disease"/>
            <person name="Wu L."/>
            <person name="Ma J."/>
        </authorList>
    </citation>
    <scope>NUCLEOTIDE SEQUENCE [LARGE SCALE GENOMIC DNA]</scope>
    <source>
        <strain evidence="3">CGMCC 4.7367</strain>
    </source>
</reference>
<evidence type="ECO:0000256" key="1">
    <source>
        <dbReference type="SAM" id="MobiDB-lite"/>
    </source>
</evidence>
<proteinExistence type="predicted"/>
<accession>A0ABQ3MVG5</accession>
<gene>
    <name evidence="2" type="ORF">GCM10017774_81510</name>
</gene>
<dbReference type="Proteomes" id="UP000605568">
    <property type="component" value="Unassembled WGS sequence"/>
</dbReference>
<keyword evidence="3" id="KW-1185">Reference proteome</keyword>
<dbReference type="EMBL" id="BNAR01000020">
    <property type="protein sequence ID" value="GHH59093.1"/>
    <property type="molecule type" value="Genomic_DNA"/>
</dbReference>
<organism evidence="2 3">
    <name type="scientific">Lentzea cavernae</name>
    <dbReference type="NCBI Taxonomy" id="2020703"/>
    <lineage>
        <taxon>Bacteria</taxon>
        <taxon>Bacillati</taxon>
        <taxon>Actinomycetota</taxon>
        <taxon>Actinomycetes</taxon>
        <taxon>Pseudonocardiales</taxon>
        <taxon>Pseudonocardiaceae</taxon>
        <taxon>Lentzea</taxon>
    </lineage>
</organism>
<protein>
    <submittedName>
        <fullName evidence="2">Uncharacterized protein</fullName>
    </submittedName>
</protein>
<sequence length="105" mass="11217">MLADPVVERFQQLVRVDQQDRRLVAGGDGQRLPPEGQVAGVDPDRGEALLGGDAGEHVEQRALAHPARSVHEEHAGTAQRLPEHRDLLVATGEGAPPQLPQGVSE</sequence>